<dbReference type="InterPro" id="IPR058627">
    <property type="entry name" value="MdtA-like_C"/>
</dbReference>
<dbReference type="GO" id="GO:1990281">
    <property type="term" value="C:efflux pump complex"/>
    <property type="evidence" value="ECO:0007669"/>
    <property type="project" value="TreeGrafter"/>
</dbReference>
<dbReference type="SUPFAM" id="SSF111369">
    <property type="entry name" value="HlyD-like secretion proteins"/>
    <property type="match status" value="1"/>
</dbReference>
<gene>
    <name evidence="7" type="ORF">CGL56_07095</name>
</gene>
<dbReference type="InterPro" id="IPR058648">
    <property type="entry name" value="HH_CzcB-like"/>
</dbReference>
<evidence type="ECO:0000313" key="8">
    <source>
        <dbReference type="Proteomes" id="UP000226437"/>
    </source>
</evidence>
<dbReference type="PANTHER" id="PTHR30469:SF15">
    <property type="entry name" value="HLYD FAMILY OF SECRETION PROTEINS"/>
    <property type="match status" value="1"/>
</dbReference>
<feature type="coiled-coil region" evidence="2">
    <location>
        <begin position="38"/>
        <end position="72"/>
    </location>
</feature>
<dbReference type="GO" id="GO:0015562">
    <property type="term" value="F:efflux transmembrane transporter activity"/>
    <property type="evidence" value="ECO:0007669"/>
    <property type="project" value="TreeGrafter"/>
</dbReference>
<dbReference type="EMBL" id="PDLO01000002">
    <property type="protein sequence ID" value="PHK99216.1"/>
    <property type="molecule type" value="Genomic_DNA"/>
</dbReference>
<organism evidence="7 8">
    <name type="scientific">Neolewinella marina</name>
    <dbReference type="NCBI Taxonomy" id="438751"/>
    <lineage>
        <taxon>Bacteria</taxon>
        <taxon>Pseudomonadati</taxon>
        <taxon>Bacteroidota</taxon>
        <taxon>Saprospiria</taxon>
        <taxon>Saprospirales</taxon>
        <taxon>Lewinellaceae</taxon>
        <taxon>Neolewinella</taxon>
    </lineage>
</organism>
<evidence type="ECO:0000259" key="6">
    <source>
        <dbReference type="Pfam" id="PF25967"/>
    </source>
</evidence>
<dbReference type="OrthoDB" id="9806939at2"/>
<dbReference type="Pfam" id="PF25893">
    <property type="entry name" value="HH_CzcB"/>
    <property type="match status" value="1"/>
</dbReference>
<keyword evidence="4" id="KW-0732">Signal</keyword>
<comment type="similarity">
    <text evidence="1">Belongs to the membrane fusion protein (MFP) (TC 8.A.1) family.</text>
</comment>
<dbReference type="InterPro" id="IPR006143">
    <property type="entry name" value="RND_pump_MFP"/>
</dbReference>
<comment type="caution">
    <text evidence="7">The sequence shown here is derived from an EMBL/GenBank/DDBJ whole genome shotgun (WGS) entry which is preliminary data.</text>
</comment>
<evidence type="ECO:0000256" key="3">
    <source>
        <dbReference type="SAM" id="MobiDB-lite"/>
    </source>
</evidence>
<dbReference type="Gene3D" id="2.40.30.170">
    <property type="match status" value="1"/>
</dbReference>
<evidence type="ECO:0000313" key="7">
    <source>
        <dbReference type="EMBL" id="PHK99216.1"/>
    </source>
</evidence>
<evidence type="ECO:0000256" key="2">
    <source>
        <dbReference type="SAM" id="Coils"/>
    </source>
</evidence>
<evidence type="ECO:0000256" key="4">
    <source>
        <dbReference type="SAM" id="SignalP"/>
    </source>
</evidence>
<accession>A0A2G0CGW4</accession>
<dbReference type="NCBIfam" id="TIGR01730">
    <property type="entry name" value="RND_mfp"/>
    <property type="match status" value="1"/>
</dbReference>
<dbReference type="Proteomes" id="UP000226437">
    <property type="component" value="Unassembled WGS sequence"/>
</dbReference>
<dbReference type="Gene3D" id="2.40.420.20">
    <property type="match status" value="1"/>
</dbReference>
<sequence length="408" mass="44829">MKTFKANLPMLRAATLLCLAIVLCTCGRAQEETLPQTSEELQEALRTRRGELRELTKEVEELEARLAEVDPSFAPNATLVAYETIGTANFDNFAEVQATVRAAETAMATPEIPGRILRMNFEAGDPIRKGQLVAVLDVEGTETQRAELETAASLAKTVYERQQKLWEQNIGSELQYLEAKNNYERIQQQLKAIDIQANKRNVYAPLSGTVDQVMLRTGETAAPGTPILSIISTNDLQIVADAPESLLSKVKLRENVGVRVPALGIEFRAPVTRIGRTVDPANRTFEVEVDVPQQYISQLKANLLAEVEVLNFQADDIIVVSQDYIQQEVDGQRYVFVAEEEDGDLVARKTYVTTGQSYNNRAIIESGLEVGARLITNGARGLTDGQPIALSQSPLQQPADAKISSTNG</sequence>
<dbReference type="Pfam" id="PF25967">
    <property type="entry name" value="RND-MFP_C"/>
    <property type="match status" value="1"/>
</dbReference>
<keyword evidence="8" id="KW-1185">Reference proteome</keyword>
<evidence type="ECO:0000256" key="1">
    <source>
        <dbReference type="ARBA" id="ARBA00009477"/>
    </source>
</evidence>
<dbReference type="RefSeq" id="WP_099105832.1">
    <property type="nucleotide sequence ID" value="NZ_JAATJF010000002.1"/>
</dbReference>
<dbReference type="AlphaFoldDB" id="A0A2G0CGW4"/>
<keyword evidence="2" id="KW-0175">Coiled coil</keyword>
<reference evidence="7 8" key="1">
    <citation type="submission" date="2017-10" db="EMBL/GenBank/DDBJ databases">
        <title>The draft genome sequence of Lewinella marina KCTC 32374.</title>
        <authorList>
            <person name="Wang K."/>
        </authorList>
    </citation>
    <scope>NUCLEOTIDE SEQUENCE [LARGE SCALE GENOMIC DNA]</scope>
    <source>
        <strain evidence="7 8">MKG-38</strain>
    </source>
</reference>
<dbReference type="Gene3D" id="1.10.287.470">
    <property type="entry name" value="Helix hairpin bin"/>
    <property type="match status" value="1"/>
</dbReference>
<evidence type="ECO:0008006" key="9">
    <source>
        <dbReference type="Google" id="ProtNLM"/>
    </source>
</evidence>
<evidence type="ECO:0000259" key="5">
    <source>
        <dbReference type="Pfam" id="PF25893"/>
    </source>
</evidence>
<feature type="region of interest" description="Disordered" evidence="3">
    <location>
        <begin position="386"/>
        <end position="408"/>
    </location>
</feature>
<name>A0A2G0CGW4_9BACT</name>
<feature type="domain" description="CzcB-like alpha-helical hairpin" evidence="5">
    <location>
        <begin position="149"/>
        <end position="192"/>
    </location>
</feature>
<feature type="domain" description="Multidrug resistance protein MdtA-like C-terminal permuted SH3" evidence="6">
    <location>
        <begin position="317"/>
        <end position="379"/>
    </location>
</feature>
<feature type="chain" id="PRO_5013881281" description="Efflux transporter periplasmic adaptor subunit" evidence="4">
    <location>
        <begin position="30"/>
        <end position="408"/>
    </location>
</feature>
<protein>
    <recommendedName>
        <fullName evidence="9">Efflux transporter periplasmic adaptor subunit</fullName>
    </recommendedName>
</protein>
<dbReference type="Gene3D" id="2.40.50.100">
    <property type="match status" value="1"/>
</dbReference>
<feature type="signal peptide" evidence="4">
    <location>
        <begin position="1"/>
        <end position="29"/>
    </location>
</feature>
<proteinExistence type="inferred from homology"/>
<dbReference type="PANTHER" id="PTHR30469">
    <property type="entry name" value="MULTIDRUG RESISTANCE PROTEIN MDTA"/>
    <property type="match status" value="1"/>
</dbReference>